<dbReference type="Pfam" id="PF06827">
    <property type="entry name" value="zf-FPG_IleRS"/>
    <property type="match status" value="1"/>
</dbReference>
<dbReference type="Pfam" id="PF01149">
    <property type="entry name" value="Fapy_DNA_glyco"/>
    <property type="match status" value="1"/>
</dbReference>
<dbReference type="PANTHER" id="PTHR22993">
    <property type="entry name" value="FORMAMIDOPYRIMIDINE-DNA GLYCOSYLASE"/>
    <property type="match status" value="1"/>
</dbReference>
<dbReference type="InterPro" id="IPR020629">
    <property type="entry name" value="FPG_Glyclase"/>
</dbReference>
<evidence type="ECO:0000256" key="1">
    <source>
        <dbReference type="ARBA" id="ARBA00001668"/>
    </source>
</evidence>
<evidence type="ECO:0000256" key="3">
    <source>
        <dbReference type="ARBA" id="ARBA00009409"/>
    </source>
</evidence>
<dbReference type="GO" id="GO:0008534">
    <property type="term" value="F:oxidized purine nucleobase lesion DNA N-glycosylase activity"/>
    <property type="evidence" value="ECO:0007669"/>
    <property type="project" value="UniProtKB-EC"/>
</dbReference>
<dbReference type="Gene3D" id="1.10.8.50">
    <property type="match status" value="1"/>
</dbReference>
<comment type="cofactor">
    <cofactor evidence="2">
        <name>Zn(2+)</name>
        <dbReference type="ChEBI" id="CHEBI:29105"/>
    </cofactor>
</comment>
<dbReference type="Pfam" id="PF06831">
    <property type="entry name" value="H2TH"/>
    <property type="match status" value="1"/>
</dbReference>
<dbReference type="PROSITE" id="PS51066">
    <property type="entry name" value="ZF_FPG_2"/>
    <property type="match status" value="1"/>
</dbReference>
<evidence type="ECO:0000259" key="18">
    <source>
        <dbReference type="PROSITE" id="PS51068"/>
    </source>
</evidence>
<evidence type="ECO:0000256" key="2">
    <source>
        <dbReference type="ARBA" id="ARBA00001947"/>
    </source>
</evidence>
<accession>A0ABY0FM13</accession>
<keyword evidence="13" id="KW-0511">Multifunctional enzyme</keyword>
<dbReference type="InterPro" id="IPR000214">
    <property type="entry name" value="Znf_DNA_glyclase/AP_lyase"/>
</dbReference>
<dbReference type="SUPFAM" id="SSF81624">
    <property type="entry name" value="N-terminal domain of MutM-like DNA repair proteins"/>
    <property type="match status" value="1"/>
</dbReference>
<dbReference type="SMART" id="SM00898">
    <property type="entry name" value="Fapy_DNA_glyco"/>
    <property type="match status" value="1"/>
</dbReference>
<reference evidence="19 20" key="2">
    <citation type="journal article" date="2020" name="Cell Rep.">
        <title>Acquisition and Adaptation of Ultra-small Parasitic Reduced Genome Bacteria to Mammalian Hosts.</title>
        <authorList>
            <person name="McLean J.S."/>
            <person name="Bor B."/>
            <person name="Kerns K.A."/>
            <person name="Liu Q."/>
            <person name="To T.T."/>
            <person name="Solden L."/>
            <person name="Hendrickson E.L."/>
            <person name="Wrighton K."/>
            <person name="Shi W."/>
            <person name="He X."/>
        </authorList>
    </citation>
    <scope>NUCLEOTIDE SEQUENCE [LARGE SCALE GENOMIC DNA]</scope>
    <source>
        <strain evidence="19 20">TM7_KMM_G3_1_HOT_351</strain>
    </source>
</reference>
<dbReference type="SUPFAM" id="SSF46946">
    <property type="entry name" value="S13-like H2TH domain"/>
    <property type="match status" value="1"/>
</dbReference>
<evidence type="ECO:0000256" key="10">
    <source>
        <dbReference type="ARBA" id="ARBA00023125"/>
    </source>
</evidence>
<evidence type="ECO:0000256" key="9">
    <source>
        <dbReference type="ARBA" id="ARBA00022833"/>
    </source>
</evidence>
<dbReference type="InterPro" id="IPR015886">
    <property type="entry name" value="H2TH_FPG"/>
</dbReference>
<comment type="similarity">
    <text evidence="3">Belongs to the FPG family.</text>
</comment>
<dbReference type="Gene3D" id="3.20.190.10">
    <property type="entry name" value="MutM-like, N-terminal"/>
    <property type="match status" value="1"/>
</dbReference>
<dbReference type="RefSeq" id="WP_129605027.1">
    <property type="nucleotide sequence ID" value="NZ_PRLL01000017.1"/>
</dbReference>
<dbReference type="CDD" id="cd08966">
    <property type="entry name" value="EcFpg-like_N"/>
    <property type="match status" value="1"/>
</dbReference>
<keyword evidence="8 19" id="KW-0378">Hydrolase</keyword>
<dbReference type="InterPro" id="IPR015887">
    <property type="entry name" value="DNA_glyclase_Znf_dom_DNA_BS"/>
</dbReference>
<dbReference type="SMART" id="SM01232">
    <property type="entry name" value="H2TH"/>
    <property type="match status" value="1"/>
</dbReference>
<dbReference type="InterPro" id="IPR010979">
    <property type="entry name" value="Ribosomal_uS13-like_H2TH"/>
</dbReference>
<keyword evidence="7 16" id="KW-0863">Zinc-finger</keyword>
<dbReference type="EMBL" id="PRLL01000017">
    <property type="protein sequence ID" value="RYC73328.1"/>
    <property type="molecule type" value="Genomic_DNA"/>
</dbReference>
<keyword evidence="20" id="KW-1185">Reference proteome</keyword>
<keyword evidence="14 19" id="KW-0326">Glycosidase</keyword>
<dbReference type="EC" id="3.2.2.23" evidence="19"/>
<keyword evidence="10" id="KW-0238">DNA-binding</keyword>
<keyword evidence="5" id="KW-0479">Metal-binding</keyword>
<evidence type="ECO:0000256" key="16">
    <source>
        <dbReference type="PROSITE-ProRule" id="PRU00391"/>
    </source>
</evidence>
<reference evidence="19 20" key="1">
    <citation type="journal article" date="2018" name="bioRxiv">
        <title>Evidence of independent acquisition and adaption of ultra-small bacteria to human hosts across the highly diverse yet reduced genomes of the phylum Saccharibacteria.</title>
        <authorList>
            <person name="McLean J.S."/>
            <person name="Bor B."/>
            <person name="To T.T."/>
            <person name="Liu Q."/>
            <person name="Kearns K.A."/>
            <person name="Solden L.M."/>
            <person name="Wrighton K.C."/>
            <person name="He X."/>
            <person name="Shi W."/>
        </authorList>
    </citation>
    <scope>NUCLEOTIDE SEQUENCE [LARGE SCALE GENOMIC DNA]</scope>
    <source>
        <strain evidence="19 20">TM7_KMM_G3_1_HOT_351</strain>
    </source>
</reference>
<keyword evidence="11" id="KW-0234">DNA repair</keyword>
<comment type="caution">
    <text evidence="19">The sequence shown here is derived from an EMBL/GenBank/DDBJ whole genome shotgun (WGS) entry which is preliminary data.</text>
</comment>
<keyword evidence="6" id="KW-0227">DNA damage</keyword>
<evidence type="ECO:0000256" key="4">
    <source>
        <dbReference type="ARBA" id="ARBA00011245"/>
    </source>
</evidence>
<name>A0ABY0FM13_9BACT</name>
<evidence type="ECO:0000256" key="14">
    <source>
        <dbReference type="ARBA" id="ARBA00023295"/>
    </source>
</evidence>
<evidence type="ECO:0000256" key="13">
    <source>
        <dbReference type="ARBA" id="ARBA00023268"/>
    </source>
</evidence>
<evidence type="ECO:0000256" key="15">
    <source>
        <dbReference type="ARBA" id="ARBA00044632"/>
    </source>
</evidence>
<dbReference type="PROSITE" id="PS01242">
    <property type="entry name" value="ZF_FPG_1"/>
    <property type="match status" value="1"/>
</dbReference>
<evidence type="ECO:0000259" key="17">
    <source>
        <dbReference type="PROSITE" id="PS51066"/>
    </source>
</evidence>
<gene>
    <name evidence="19" type="primary">mutM</name>
    <name evidence="19" type="ORF">G3KMM_00449</name>
</gene>
<dbReference type="InterPro" id="IPR010663">
    <property type="entry name" value="Znf_FPG/IleRS"/>
</dbReference>
<dbReference type="InterPro" id="IPR012319">
    <property type="entry name" value="FPG_cat"/>
</dbReference>
<dbReference type="PROSITE" id="PS51068">
    <property type="entry name" value="FPG_CAT"/>
    <property type="match status" value="1"/>
</dbReference>
<evidence type="ECO:0000256" key="12">
    <source>
        <dbReference type="ARBA" id="ARBA00023239"/>
    </source>
</evidence>
<dbReference type="PANTHER" id="PTHR22993:SF9">
    <property type="entry name" value="FORMAMIDOPYRIMIDINE-DNA GLYCOSYLASE"/>
    <property type="match status" value="1"/>
</dbReference>
<evidence type="ECO:0000256" key="8">
    <source>
        <dbReference type="ARBA" id="ARBA00022801"/>
    </source>
</evidence>
<dbReference type="InterPro" id="IPR035937">
    <property type="entry name" value="FPG_N"/>
</dbReference>
<protein>
    <submittedName>
        <fullName evidence="19">Formamidopyrimidine-DNA glycosylase</fullName>
        <ecNumber evidence="19">3.2.2.23</ecNumber>
    </submittedName>
</protein>
<dbReference type="SUPFAM" id="SSF57716">
    <property type="entry name" value="Glucocorticoid receptor-like (DNA-binding domain)"/>
    <property type="match status" value="1"/>
</dbReference>
<feature type="domain" description="Formamidopyrimidine-DNA glycosylase catalytic" evidence="18">
    <location>
        <begin position="2"/>
        <end position="158"/>
    </location>
</feature>
<keyword evidence="9" id="KW-0862">Zinc</keyword>
<comment type="catalytic activity">
    <reaction evidence="15">
        <text>2'-deoxyribonucleotide-(2'-deoxyribose 5'-phosphate)-2'-deoxyribonucleotide-DNA = a 3'-end 2'-deoxyribonucleotide-(2,3-dehydro-2,3-deoxyribose 5'-phosphate)-DNA + a 5'-end 5'-phospho-2'-deoxyribonucleoside-DNA + H(+)</text>
        <dbReference type="Rhea" id="RHEA:66592"/>
        <dbReference type="Rhea" id="RHEA-COMP:13180"/>
        <dbReference type="Rhea" id="RHEA-COMP:16897"/>
        <dbReference type="Rhea" id="RHEA-COMP:17067"/>
        <dbReference type="ChEBI" id="CHEBI:15378"/>
        <dbReference type="ChEBI" id="CHEBI:136412"/>
        <dbReference type="ChEBI" id="CHEBI:157695"/>
        <dbReference type="ChEBI" id="CHEBI:167181"/>
        <dbReference type="EC" id="4.2.99.18"/>
    </reaction>
</comment>
<dbReference type="Proteomes" id="UP001191004">
    <property type="component" value="Unassembled WGS sequence"/>
</dbReference>
<comment type="subunit">
    <text evidence="4">Monomer.</text>
</comment>
<dbReference type="NCBIfam" id="NF002211">
    <property type="entry name" value="PRK01103.1"/>
    <property type="match status" value="1"/>
</dbReference>
<proteinExistence type="inferred from homology"/>
<evidence type="ECO:0000256" key="6">
    <source>
        <dbReference type="ARBA" id="ARBA00022763"/>
    </source>
</evidence>
<feature type="domain" description="FPG-type" evidence="17">
    <location>
        <begin position="283"/>
        <end position="317"/>
    </location>
</feature>
<comment type="catalytic activity">
    <reaction evidence="1">
        <text>Hydrolysis of DNA containing ring-opened 7-methylguanine residues, releasing 2,6-diamino-4-hydroxy-5-(N-methyl)formamidopyrimidine.</text>
        <dbReference type="EC" id="3.2.2.23"/>
    </reaction>
</comment>
<evidence type="ECO:0000313" key="19">
    <source>
        <dbReference type="EMBL" id="RYC73328.1"/>
    </source>
</evidence>
<evidence type="ECO:0000256" key="5">
    <source>
        <dbReference type="ARBA" id="ARBA00022723"/>
    </source>
</evidence>
<evidence type="ECO:0000256" key="11">
    <source>
        <dbReference type="ARBA" id="ARBA00023204"/>
    </source>
</evidence>
<sequence>MPELPEVETIRRGLNKFILNKKVSSVKILCDKSFIGPKEAILGQKIINIRRFGKALIFDFENGVSMMVHLRMTGQLIFRASGEESGRNYLEMIEAGDFKTTLYTEKSFAGGHPNESFYSELPNKQTRVLFEIYEEDGADSGTSQAIGTLYFNDQRKFGFCKVIETSEVESDSFIKKLAKEPWVMSVEEFKKNLMRHKNAEIKPTILDQSVVAGLGNIYADEALYMTKIHPERLTSSLSDTEIAELLEAAGVVMQRSIDSGGSTMATYVKADGTKGNYLEKFAQVFRREGEPCNRCGAEIIKLKVAGRGTHICPNCQKKF</sequence>
<evidence type="ECO:0000256" key="7">
    <source>
        <dbReference type="ARBA" id="ARBA00022771"/>
    </source>
</evidence>
<keyword evidence="12" id="KW-0456">Lyase</keyword>
<organism evidence="19 20">
    <name type="scientific">Candidatus Nanosyncoccus nanoralicus</name>
    <dbReference type="NCBI Taxonomy" id="2171996"/>
    <lineage>
        <taxon>Bacteria</taxon>
        <taxon>Candidatus Saccharimonadota</taxon>
        <taxon>Candidatus Nanosyncoccalia</taxon>
        <taxon>Candidatus Nanosyncoccales</taxon>
        <taxon>Candidatus Nanosyncoccaceae</taxon>
        <taxon>Candidatus Nanosyncoccus</taxon>
    </lineage>
</organism>
<evidence type="ECO:0000313" key="20">
    <source>
        <dbReference type="Proteomes" id="UP001191004"/>
    </source>
</evidence>